<dbReference type="InterPro" id="IPR015421">
    <property type="entry name" value="PyrdxlP-dep_Trfase_major"/>
</dbReference>
<keyword evidence="3" id="KW-0210">Decarboxylase</keyword>
<dbReference type="SUPFAM" id="SSF53383">
    <property type="entry name" value="PLP-dependent transferases"/>
    <property type="match status" value="1"/>
</dbReference>
<name>A0A4Z0YDQ3_9FIRM</name>
<dbReference type="EMBL" id="SRMQ01000003">
    <property type="protein sequence ID" value="TGJ77030.1"/>
    <property type="molecule type" value="Genomic_DNA"/>
</dbReference>
<evidence type="ECO:0000256" key="4">
    <source>
        <dbReference type="ARBA" id="ARBA00022898"/>
    </source>
</evidence>
<dbReference type="InterPro" id="IPR052357">
    <property type="entry name" value="Orn_Lys_Arg_decarboxylase-I"/>
</dbReference>
<comment type="cofactor">
    <cofactor evidence="1">
        <name>pyridoxal 5'-phosphate</name>
        <dbReference type="ChEBI" id="CHEBI:597326"/>
    </cofactor>
</comment>
<evidence type="ECO:0000313" key="8">
    <source>
        <dbReference type="EMBL" id="TGJ77030.1"/>
    </source>
</evidence>
<reference evidence="8 9" key="1">
    <citation type="submission" date="2019-04" db="EMBL/GenBank/DDBJ databases">
        <authorList>
            <person name="Poehlein A."/>
            <person name="Bengelsdorf F.R."/>
            <person name="Duerre P."/>
            <person name="Daniel R."/>
        </authorList>
    </citation>
    <scope>NUCLEOTIDE SEQUENCE [LARGE SCALE GENOMIC DNA]</scope>
    <source>
        <strain evidence="8 9">BS-1</strain>
    </source>
</reference>
<comment type="similarity">
    <text evidence="2">Belongs to the Orn/Lys/Arg decarboxylase class-I family.</text>
</comment>
<sequence>MPTPLYTALVEHKERGRASFHTPGHKNNPGALPPDLLSLDFTELPDTDSLFEADGPIARAENLAAELFGAKRTCISAGGCTLCIQAMFRLAAPGGGKIVCSRVLHRSAVNTMALLDLTPVWAMPEDVLSVLAKTPDAKAVYVTSPNYYGQLLDIPAIAEACRARDIPLLVDNAHGAHLMFTEPKLHPLALGASMTACSAHKTLNVLTGGAWLHIADSRYTADAKEAMALFASTSPGYPVMASLDLAREWLRLHRREFGPLQEKVSEIKAVAQNRGISLPGGLTDPTRITLNTASAGIPGIEAADLFRQAGVEPEFADGAHVVFIATPFNTDRDFLRLKDAIERLPVRIPLPQAPELPELPPVKTSLREAVFAPSESVPLEQAAGRIAAQAACPCPPGVPVVMPGEEITKEILRFLRGYGFFAIKVLK</sequence>
<evidence type="ECO:0000256" key="1">
    <source>
        <dbReference type="ARBA" id="ARBA00001933"/>
    </source>
</evidence>
<dbReference type="Proteomes" id="UP000297714">
    <property type="component" value="Unassembled WGS sequence"/>
</dbReference>
<dbReference type="EC" id="4.1.1.19" evidence="8"/>
<dbReference type="OrthoDB" id="9815233at2"/>
<dbReference type="InterPro" id="IPR000310">
    <property type="entry name" value="Orn/Lys/Arg_deCO2ase_major_dom"/>
</dbReference>
<protein>
    <submittedName>
        <fullName evidence="8">Arginine decarboxylase</fullName>
        <ecNumber evidence="8">4.1.1.19</ecNumber>
    </submittedName>
</protein>
<keyword evidence="4" id="KW-0663">Pyridoxal phosphate</keyword>
<keyword evidence="9" id="KW-1185">Reference proteome</keyword>
<evidence type="ECO:0000256" key="2">
    <source>
        <dbReference type="ARBA" id="ARBA00010671"/>
    </source>
</evidence>
<proteinExistence type="inferred from homology"/>
<dbReference type="Pfam" id="PF03711">
    <property type="entry name" value="OKR_DC_1_C"/>
    <property type="match status" value="1"/>
</dbReference>
<dbReference type="Gene3D" id="3.90.100.10">
    <property type="entry name" value="Orn/Lys/Arg decarboxylase, C-terminal domain"/>
    <property type="match status" value="1"/>
</dbReference>
<accession>A0A4Z0YDQ3</accession>
<feature type="domain" description="Orn/Lys/Arg decarboxylase C-terminal" evidence="7">
    <location>
        <begin position="367"/>
        <end position="416"/>
    </location>
</feature>
<dbReference type="RefSeq" id="WP_135658609.1">
    <property type="nucleotide sequence ID" value="NZ_JAJUFJ010000006.1"/>
</dbReference>
<keyword evidence="5 8" id="KW-0456">Lyase</keyword>
<comment type="caution">
    <text evidence="8">The sequence shown here is derived from an EMBL/GenBank/DDBJ whole genome shotgun (WGS) entry which is preliminary data.</text>
</comment>
<organism evidence="8 9">
    <name type="scientific">Caproiciproducens galactitolivorans</name>
    <dbReference type="NCBI Taxonomy" id="642589"/>
    <lineage>
        <taxon>Bacteria</taxon>
        <taxon>Bacillati</taxon>
        <taxon>Bacillota</taxon>
        <taxon>Clostridia</taxon>
        <taxon>Eubacteriales</taxon>
        <taxon>Acutalibacteraceae</taxon>
        <taxon>Caproiciproducens</taxon>
    </lineage>
</organism>
<dbReference type="PANTHER" id="PTHR43277">
    <property type="entry name" value="ARGININE DECARBOXYLASE"/>
    <property type="match status" value="1"/>
</dbReference>
<dbReference type="Pfam" id="PF01276">
    <property type="entry name" value="OKR_DC_1"/>
    <property type="match status" value="1"/>
</dbReference>
<dbReference type="Gene3D" id="3.40.640.10">
    <property type="entry name" value="Type I PLP-dependent aspartate aminotransferase-like (Major domain)"/>
    <property type="match status" value="1"/>
</dbReference>
<dbReference type="InterPro" id="IPR015424">
    <property type="entry name" value="PyrdxlP-dep_Trfase"/>
</dbReference>
<dbReference type="PANTHER" id="PTHR43277:SF4">
    <property type="entry name" value="ARGININE DECARBOXYLASE"/>
    <property type="match status" value="1"/>
</dbReference>
<feature type="domain" description="Orn/Lys/Arg decarboxylases family 1 pyridoxal-P attachment site" evidence="6">
    <location>
        <begin position="3"/>
        <end position="251"/>
    </location>
</feature>
<evidence type="ECO:0000313" key="9">
    <source>
        <dbReference type="Proteomes" id="UP000297714"/>
    </source>
</evidence>
<dbReference type="GO" id="GO:0008792">
    <property type="term" value="F:arginine decarboxylase activity"/>
    <property type="evidence" value="ECO:0007669"/>
    <property type="project" value="UniProtKB-EC"/>
</dbReference>
<evidence type="ECO:0000259" key="6">
    <source>
        <dbReference type="Pfam" id="PF01276"/>
    </source>
</evidence>
<dbReference type="AlphaFoldDB" id="A0A4Z0YDQ3"/>
<evidence type="ECO:0000256" key="3">
    <source>
        <dbReference type="ARBA" id="ARBA00022793"/>
    </source>
</evidence>
<dbReference type="InterPro" id="IPR008286">
    <property type="entry name" value="Prn/Lys/Arg_de-COase_C"/>
</dbReference>
<evidence type="ECO:0000256" key="5">
    <source>
        <dbReference type="ARBA" id="ARBA00023239"/>
    </source>
</evidence>
<gene>
    <name evidence="8" type="primary">speA_2</name>
    <name evidence="8" type="ORF">CAGA_11050</name>
</gene>
<evidence type="ECO:0000259" key="7">
    <source>
        <dbReference type="Pfam" id="PF03711"/>
    </source>
</evidence>